<comment type="caution">
    <text evidence="1">The sequence shown here is derived from an EMBL/GenBank/DDBJ whole genome shotgun (WGS) entry which is preliminary data.</text>
</comment>
<evidence type="ECO:0000313" key="1">
    <source>
        <dbReference type="EMBL" id="KAL3288783.1"/>
    </source>
</evidence>
<dbReference type="AlphaFoldDB" id="A0ABD2PCT4"/>
<sequence>MDQSVIETWKRLHRKPLVRRLLPVEEDNVEVVLSFFKEMNLKERCYMVIDAWDFIVRKTSNKAWNRVLHQENDNSITYADESILEDMNEAMSKLQICQDCDDDDMKGWVSCDSNDQDIQIMSDDEI</sequence>
<dbReference type="Proteomes" id="UP001516400">
    <property type="component" value="Unassembled WGS sequence"/>
</dbReference>
<proteinExistence type="predicted"/>
<protein>
    <submittedName>
        <fullName evidence="1">Uncharacterized protein</fullName>
    </submittedName>
</protein>
<evidence type="ECO:0000313" key="2">
    <source>
        <dbReference type="Proteomes" id="UP001516400"/>
    </source>
</evidence>
<name>A0ABD2PCT4_9CUCU</name>
<organism evidence="1 2">
    <name type="scientific">Cryptolaemus montrouzieri</name>
    <dbReference type="NCBI Taxonomy" id="559131"/>
    <lineage>
        <taxon>Eukaryota</taxon>
        <taxon>Metazoa</taxon>
        <taxon>Ecdysozoa</taxon>
        <taxon>Arthropoda</taxon>
        <taxon>Hexapoda</taxon>
        <taxon>Insecta</taxon>
        <taxon>Pterygota</taxon>
        <taxon>Neoptera</taxon>
        <taxon>Endopterygota</taxon>
        <taxon>Coleoptera</taxon>
        <taxon>Polyphaga</taxon>
        <taxon>Cucujiformia</taxon>
        <taxon>Coccinelloidea</taxon>
        <taxon>Coccinellidae</taxon>
        <taxon>Scymninae</taxon>
        <taxon>Scymnini</taxon>
        <taxon>Cryptolaemus</taxon>
    </lineage>
</organism>
<dbReference type="EMBL" id="JABFTP020000185">
    <property type="protein sequence ID" value="KAL3288783.1"/>
    <property type="molecule type" value="Genomic_DNA"/>
</dbReference>
<gene>
    <name evidence="1" type="ORF">HHI36_003217</name>
</gene>
<feature type="non-terminal residue" evidence="1">
    <location>
        <position position="126"/>
    </location>
</feature>
<keyword evidence="2" id="KW-1185">Reference proteome</keyword>
<reference evidence="1 2" key="1">
    <citation type="journal article" date="2021" name="BMC Biol.">
        <title>Horizontally acquired antibacterial genes associated with adaptive radiation of ladybird beetles.</title>
        <authorList>
            <person name="Li H.S."/>
            <person name="Tang X.F."/>
            <person name="Huang Y.H."/>
            <person name="Xu Z.Y."/>
            <person name="Chen M.L."/>
            <person name="Du X.Y."/>
            <person name="Qiu B.Y."/>
            <person name="Chen P.T."/>
            <person name="Zhang W."/>
            <person name="Slipinski A."/>
            <person name="Escalona H.E."/>
            <person name="Waterhouse R.M."/>
            <person name="Zwick A."/>
            <person name="Pang H."/>
        </authorList>
    </citation>
    <scope>NUCLEOTIDE SEQUENCE [LARGE SCALE GENOMIC DNA]</scope>
    <source>
        <strain evidence="1">SYSU2018</strain>
    </source>
</reference>
<accession>A0ABD2PCT4</accession>